<comment type="caution">
    <text evidence="2">The sequence shown here is derived from an EMBL/GenBank/DDBJ whole genome shotgun (WGS) entry which is preliminary data.</text>
</comment>
<organism evidence="2 3">
    <name type="scientific">Zhongshania aquimaris</name>
    <dbReference type="NCBI Taxonomy" id="2857107"/>
    <lineage>
        <taxon>Bacteria</taxon>
        <taxon>Pseudomonadati</taxon>
        <taxon>Pseudomonadota</taxon>
        <taxon>Gammaproteobacteria</taxon>
        <taxon>Cellvibrionales</taxon>
        <taxon>Spongiibacteraceae</taxon>
        <taxon>Zhongshania</taxon>
    </lineage>
</organism>
<dbReference type="Proteomes" id="UP001166291">
    <property type="component" value="Unassembled WGS sequence"/>
</dbReference>
<dbReference type="CDD" id="cd05233">
    <property type="entry name" value="SDR_c"/>
    <property type="match status" value="1"/>
</dbReference>
<keyword evidence="3" id="KW-1185">Reference proteome</keyword>
<evidence type="ECO:0000313" key="3">
    <source>
        <dbReference type="Proteomes" id="UP001166291"/>
    </source>
</evidence>
<dbReference type="PANTHER" id="PTHR42760:SF133">
    <property type="entry name" value="3-OXOACYL-[ACYL-CARRIER-PROTEIN] REDUCTASE"/>
    <property type="match status" value="1"/>
</dbReference>
<dbReference type="InterPro" id="IPR002347">
    <property type="entry name" value="SDR_fam"/>
</dbReference>
<name>A0ABS6VW14_9GAMM</name>
<sequence length="253" mass="25682">MNSLSSMFGLEGRLAVVTGGASGIGAGIASALAAAGARVIIADINIDAAQAFANSMPAADIQVIKLDLADEENVLSVSEDILKNFGTPWVLVNNAGLQDRQAFFESTTAEWDRMVAVNSRGPFILSRELSRAMASVGGGRIVNIASAALRGSIVKGLVAYTASKGALLAQSSALAFELAEFGITVNTVLPGGVATPGAIAAKGPVPEGPARRPAPLGMCKPEDIAAAVLYFSAPAAQRVTNQVIAVDGGFSVS</sequence>
<gene>
    <name evidence="2" type="ORF">KXJ70_17155</name>
</gene>
<dbReference type="PANTHER" id="PTHR42760">
    <property type="entry name" value="SHORT-CHAIN DEHYDROGENASES/REDUCTASES FAMILY MEMBER"/>
    <property type="match status" value="1"/>
</dbReference>
<reference evidence="2" key="1">
    <citation type="submission" date="2021-07" db="EMBL/GenBank/DDBJ databases">
        <title>Zhongshania sp. CAU 1632 isolated from seawater.</title>
        <authorList>
            <person name="Kim W."/>
        </authorList>
    </citation>
    <scope>NUCLEOTIDE SEQUENCE</scope>
    <source>
        <strain evidence="2">CAU 1632</strain>
    </source>
</reference>
<keyword evidence="1" id="KW-0560">Oxidoreductase</keyword>
<protein>
    <submittedName>
        <fullName evidence="2">SDR family oxidoreductase</fullName>
    </submittedName>
</protein>
<dbReference type="Pfam" id="PF13561">
    <property type="entry name" value="adh_short_C2"/>
    <property type="match status" value="1"/>
</dbReference>
<proteinExistence type="predicted"/>
<evidence type="ECO:0000256" key="1">
    <source>
        <dbReference type="ARBA" id="ARBA00023002"/>
    </source>
</evidence>
<dbReference type="RefSeq" id="WP_219044776.1">
    <property type="nucleotide sequence ID" value="NZ_JAHWDQ010000006.1"/>
</dbReference>
<dbReference type="EMBL" id="JAHWDQ010000006">
    <property type="protein sequence ID" value="MBW2942529.1"/>
    <property type="molecule type" value="Genomic_DNA"/>
</dbReference>
<accession>A0ABS6VW14</accession>
<evidence type="ECO:0000313" key="2">
    <source>
        <dbReference type="EMBL" id="MBW2942529.1"/>
    </source>
</evidence>